<protein>
    <recommendedName>
        <fullName evidence="4">Peptide synthase</fullName>
    </recommendedName>
</protein>
<name>Q13PH3_PARXL</name>
<evidence type="ECO:0000313" key="3">
    <source>
        <dbReference type="Proteomes" id="UP000001817"/>
    </source>
</evidence>
<dbReference type="eggNOG" id="ENOG502Z897">
    <property type="taxonomic scope" value="Bacteria"/>
</dbReference>
<dbReference type="PATRIC" id="fig|266265.5.peg.5773"/>
<gene>
    <name evidence="2" type="ORF">Bxe_B1966</name>
</gene>
<evidence type="ECO:0000256" key="1">
    <source>
        <dbReference type="SAM" id="MobiDB-lite"/>
    </source>
</evidence>
<sequence>MPFNIRKIVVFKETTLVEGDKALARPVTLVGVAAVIRNPWFGRGFVEDLSPEQRDGCGELGKVMVARMLEECGGPEAIEAYGKSAVVGGAGEIEHASAVIHNLRFGNHYRNAVSAESFLSFTNKRGGMGTSIQVPIKHIHNGAARSHFITLEFSIPDAPNPDEIVIVLGASSGGRPHARIGDRNQDMEEIAREEAAA</sequence>
<dbReference type="KEGG" id="bxe:Bxe_B1966"/>
<dbReference type="InterPro" id="IPR035936">
    <property type="entry name" value="BB2672"/>
</dbReference>
<dbReference type="SUPFAM" id="SSF160519">
    <property type="entry name" value="BB2672-like"/>
    <property type="match status" value="1"/>
</dbReference>
<evidence type="ECO:0000313" key="2">
    <source>
        <dbReference type="EMBL" id="ABE34016.1"/>
    </source>
</evidence>
<dbReference type="Gene3D" id="3.30.1330.110">
    <property type="entry name" value="BB2672"/>
    <property type="match status" value="1"/>
</dbReference>
<dbReference type="AlphaFoldDB" id="Q13PH3"/>
<dbReference type="Pfam" id="PF06684">
    <property type="entry name" value="AA_synth"/>
    <property type="match status" value="1"/>
</dbReference>
<evidence type="ECO:0008006" key="4">
    <source>
        <dbReference type="Google" id="ProtNLM"/>
    </source>
</evidence>
<dbReference type="RefSeq" id="WP_011491368.1">
    <property type="nucleotide sequence ID" value="NC_007952.1"/>
</dbReference>
<dbReference type="OrthoDB" id="9803312at2"/>
<proteinExistence type="predicted"/>
<organism evidence="2 3">
    <name type="scientific">Paraburkholderia xenovorans (strain LB400)</name>
    <dbReference type="NCBI Taxonomy" id="266265"/>
    <lineage>
        <taxon>Bacteria</taxon>
        <taxon>Pseudomonadati</taxon>
        <taxon>Pseudomonadota</taxon>
        <taxon>Betaproteobacteria</taxon>
        <taxon>Burkholderiales</taxon>
        <taxon>Burkholderiaceae</taxon>
        <taxon>Paraburkholderia</taxon>
    </lineage>
</organism>
<dbReference type="InterPro" id="IPR009569">
    <property type="entry name" value="AA_synth_put"/>
</dbReference>
<feature type="region of interest" description="Disordered" evidence="1">
    <location>
        <begin position="174"/>
        <end position="197"/>
    </location>
</feature>
<dbReference type="STRING" id="266265.Bxe_B1966"/>
<accession>Q13PH3</accession>
<dbReference type="EMBL" id="CP000271">
    <property type="protein sequence ID" value="ABE34016.1"/>
    <property type="molecule type" value="Genomic_DNA"/>
</dbReference>
<keyword evidence="3" id="KW-1185">Reference proteome</keyword>
<dbReference type="Proteomes" id="UP000001817">
    <property type="component" value="Chromosome 2"/>
</dbReference>
<reference evidence="2 3" key="1">
    <citation type="journal article" date="2006" name="Proc. Natl. Acad. Sci. U.S.A.">
        <title>Burkholderia xenovorans LB400 harbors a multi-replicon, 9.73-Mbp genome shaped for versatility.</title>
        <authorList>
            <person name="Chain P.S."/>
            <person name="Denef V.J."/>
            <person name="Konstantinidis K.T."/>
            <person name="Vergez L.M."/>
            <person name="Agullo L."/>
            <person name="Reyes V.L."/>
            <person name="Hauser L."/>
            <person name="Cordova M."/>
            <person name="Gomez L."/>
            <person name="Gonzalez M."/>
            <person name="Land M."/>
            <person name="Lao V."/>
            <person name="Larimer F."/>
            <person name="LiPuma J.J."/>
            <person name="Mahenthiralingam E."/>
            <person name="Malfatti S.A."/>
            <person name="Marx C.J."/>
            <person name="Parnell J.J."/>
            <person name="Ramette A."/>
            <person name="Richardson P."/>
            <person name="Seeger M."/>
            <person name="Smith D."/>
            <person name="Spilker T."/>
            <person name="Sul W.J."/>
            <person name="Tsoi T.V."/>
            <person name="Ulrich L.E."/>
            <person name="Zhulin I.B."/>
            <person name="Tiedje J.M."/>
        </authorList>
    </citation>
    <scope>NUCLEOTIDE SEQUENCE [LARGE SCALE GENOMIC DNA]</scope>
    <source>
        <strain evidence="2 3">LB400</strain>
    </source>
</reference>
<dbReference type="KEGG" id="bxb:DR64_7266"/>
<feature type="compositionally biased region" description="Basic and acidic residues" evidence="1">
    <location>
        <begin position="179"/>
        <end position="197"/>
    </location>
</feature>